<feature type="domain" description="ATP synthase F1 complex delta/epsilon subunit N-terminal" evidence="12">
    <location>
        <begin position="3"/>
        <end position="78"/>
    </location>
</feature>
<keyword evidence="5 8" id="KW-0472">Membrane</keyword>
<dbReference type="Gene3D" id="1.20.5.440">
    <property type="entry name" value="ATP synthase delta/epsilon subunit, C-terminal domain"/>
    <property type="match status" value="1"/>
</dbReference>
<dbReference type="InterPro" id="IPR020547">
    <property type="entry name" value="ATP_synth_F1_esu_C"/>
</dbReference>
<dbReference type="GO" id="GO:0005524">
    <property type="term" value="F:ATP binding"/>
    <property type="evidence" value="ECO:0007669"/>
    <property type="project" value="UniProtKB-UniRule"/>
</dbReference>
<evidence type="ECO:0000256" key="5">
    <source>
        <dbReference type="ARBA" id="ARBA00023136"/>
    </source>
</evidence>
<protein>
    <recommendedName>
        <fullName evidence="8">ATP synthase epsilon chain</fullName>
    </recommendedName>
    <alternativeName>
        <fullName evidence="8">ATP synthase F1 sector epsilon subunit</fullName>
    </alternativeName>
    <alternativeName>
        <fullName evidence="8">F-ATPase epsilon subunit</fullName>
    </alternativeName>
</protein>
<evidence type="ECO:0000256" key="3">
    <source>
        <dbReference type="ARBA" id="ARBA00022448"/>
    </source>
</evidence>
<comment type="subcellular location">
    <subcellularLocation>
        <location evidence="1 8">Cell membrane</location>
        <topology evidence="1 8">Peripheral membrane protein</topology>
    </subcellularLocation>
</comment>
<dbReference type="SUPFAM" id="SSF51344">
    <property type="entry name" value="Epsilon subunit of F1F0-ATP synthase N-terminal domain"/>
    <property type="match status" value="1"/>
</dbReference>
<dbReference type="STRING" id="755172.HMPREF1863_01795"/>
<evidence type="ECO:0000256" key="1">
    <source>
        <dbReference type="ARBA" id="ARBA00004202"/>
    </source>
</evidence>
<dbReference type="PANTHER" id="PTHR13822:SF10">
    <property type="entry name" value="ATP SYNTHASE EPSILON CHAIN, CHLOROPLASTIC"/>
    <property type="match status" value="1"/>
</dbReference>
<dbReference type="OrthoDB" id="9804110at2"/>
<feature type="coiled-coil region" evidence="10">
    <location>
        <begin position="88"/>
        <end position="117"/>
    </location>
</feature>
<comment type="caution">
    <text evidence="13">The sequence shown here is derived from an EMBL/GenBank/DDBJ whole genome shotgun (WGS) entry which is preliminary data.</text>
</comment>
<evidence type="ECO:0000259" key="11">
    <source>
        <dbReference type="Pfam" id="PF00401"/>
    </source>
</evidence>
<proteinExistence type="inferred from homology"/>
<dbReference type="GO" id="GO:0005886">
    <property type="term" value="C:plasma membrane"/>
    <property type="evidence" value="ECO:0007669"/>
    <property type="project" value="UniProtKB-SubCell"/>
</dbReference>
<evidence type="ECO:0000256" key="6">
    <source>
        <dbReference type="ARBA" id="ARBA00023196"/>
    </source>
</evidence>
<dbReference type="InterPro" id="IPR036794">
    <property type="entry name" value="ATP_F1_dsu/esu_C_sf"/>
</dbReference>
<name>A0A134AAY8_9FIRM</name>
<keyword evidence="4 8" id="KW-0406">Ion transport</keyword>
<evidence type="ECO:0000259" key="12">
    <source>
        <dbReference type="Pfam" id="PF02823"/>
    </source>
</evidence>
<evidence type="ECO:0000256" key="10">
    <source>
        <dbReference type="SAM" id="Coils"/>
    </source>
</evidence>
<comment type="subunit">
    <text evidence="8 9">F-type ATPases have 2 components, CF(1) - the catalytic core - and CF(0) - the membrane proton channel. CF(1) has five subunits: alpha(3), beta(3), gamma(1), delta(1), epsilon(1). CF(0) has three main subunits: a, b and c.</text>
</comment>
<dbReference type="InterPro" id="IPR020546">
    <property type="entry name" value="ATP_synth_F1_dsu/esu_N"/>
</dbReference>
<keyword evidence="8" id="KW-0375">Hydrogen ion transport</keyword>
<keyword evidence="8" id="KW-1003">Cell membrane</keyword>
<dbReference type="PATRIC" id="fig|755172.3.peg.1751"/>
<feature type="domain" description="ATP synthase epsilon subunit C-terminal" evidence="11">
    <location>
        <begin position="84"/>
        <end position="126"/>
    </location>
</feature>
<comment type="similarity">
    <text evidence="2 8 9">Belongs to the ATPase epsilon chain family.</text>
</comment>
<comment type="function">
    <text evidence="8">Produces ATP from ADP in the presence of a proton gradient across the membrane.</text>
</comment>
<dbReference type="PANTHER" id="PTHR13822">
    <property type="entry name" value="ATP SYNTHASE DELTA/EPSILON CHAIN"/>
    <property type="match status" value="1"/>
</dbReference>
<keyword evidence="6 8" id="KW-0139">CF(1)</keyword>
<dbReference type="Proteomes" id="UP000070442">
    <property type="component" value="Unassembled WGS sequence"/>
</dbReference>
<reference evidence="14" key="1">
    <citation type="submission" date="2016-01" db="EMBL/GenBank/DDBJ databases">
        <authorList>
            <person name="Mitreva M."/>
            <person name="Pepin K.H."/>
            <person name="Mihindukulasuriya K.A."/>
            <person name="Fulton R."/>
            <person name="Fronick C."/>
            <person name="O'Laughlin M."/>
            <person name="Miner T."/>
            <person name="Herter B."/>
            <person name="Rosa B.A."/>
            <person name="Cordes M."/>
            <person name="Tomlinson C."/>
            <person name="Wollam A."/>
            <person name="Palsikar V.B."/>
            <person name="Mardis E.R."/>
            <person name="Wilson R.K."/>
        </authorList>
    </citation>
    <scope>NUCLEOTIDE SEQUENCE [LARGE SCALE GENOMIC DNA]</scope>
    <source>
        <strain evidence="14">DNF00729</strain>
    </source>
</reference>
<dbReference type="EMBL" id="LSDG01000046">
    <property type="protein sequence ID" value="KXB64876.1"/>
    <property type="molecule type" value="Genomic_DNA"/>
</dbReference>
<dbReference type="InterPro" id="IPR036771">
    <property type="entry name" value="ATPsynth_dsu/esu_N"/>
</dbReference>
<dbReference type="CDD" id="cd12152">
    <property type="entry name" value="F1-ATPase_delta"/>
    <property type="match status" value="1"/>
</dbReference>
<dbReference type="GO" id="GO:0046933">
    <property type="term" value="F:proton-transporting ATP synthase activity, rotational mechanism"/>
    <property type="evidence" value="ECO:0007669"/>
    <property type="project" value="UniProtKB-UniRule"/>
</dbReference>
<keyword evidence="14" id="KW-1185">Reference proteome</keyword>
<evidence type="ECO:0000313" key="13">
    <source>
        <dbReference type="EMBL" id="KXB64876.1"/>
    </source>
</evidence>
<evidence type="ECO:0000313" key="14">
    <source>
        <dbReference type="Proteomes" id="UP000070442"/>
    </source>
</evidence>
<dbReference type="GO" id="GO:0045259">
    <property type="term" value="C:proton-transporting ATP synthase complex"/>
    <property type="evidence" value="ECO:0007669"/>
    <property type="project" value="UniProtKB-KW"/>
</dbReference>
<evidence type="ECO:0000256" key="7">
    <source>
        <dbReference type="ARBA" id="ARBA00023310"/>
    </source>
</evidence>
<gene>
    <name evidence="8" type="primary">atpC</name>
    <name evidence="13" type="ORF">HMPREF1863_01795</name>
</gene>
<dbReference type="InterPro" id="IPR001469">
    <property type="entry name" value="ATP_synth_F1_dsu/esu"/>
</dbReference>
<dbReference type="Gene3D" id="2.60.15.10">
    <property type="entry name" value="F0F1 ATP synthase delta/epsilon subunit, N-terminal"/>
    <property type="match status" value="1"/>
</dbReference>
<evidence type="ECO:0000256" key="9">
    <source>
        <dbReference type="RuleBase" id="RU003656"/>
    </source>
</evidence>
<evidence type="ECO:0000256" key="8">
    <source>
        <dbReference type="HAMAP-Rule" id="MF_00530"/>
    </source>
</evidence>
<dbReference type="RefSeq" id="WP_068369955.1">
    <property type="nucleotide sequence ID" value="NZ_CAIJCT010000016.1"/>
</dbReference>
<dbReference type="NCBIfam" id="TIGR01216">
    <property type="entry name" value="ATP_synt_epsi"/>
    <property type="match status" value="1"/>
</dbReference>
<organism evidence="13 14">
    <name type="scientific">Aedoeadaptatus coxii</name>
    <dbReference type="NCBI Taxonomy" id="755172"/>
    <lineage>
        <taxon>Bacteria</taxon>
        <taxon>Bacillati</taxon>
        <taxon>Bacillota</taxon>
        <taxon>Tissierellia</taxon>
        <taxon>Tissierellales</taxon>
        <taxon>Peptoniphilaceae</taxon>
        <taxon>Aedoeadaptatus</taxon>
    </lineage>
</organism>
<sequence>MIDLRLVTPYADGFEQQVDKIIVRGIMGDMMLMKGTAPIVTPLAYDAVRIFENGQEKKAVVHGGYVSMQNDVCTIATTAFEWTDDIDRERAEAAKKRAEEELKATESKERIKEAQLALYRALARLRHGRRR</sequence>
<keyword evidence="10" id="KW-0175">Coiled coil</keyword>
<dbReference type="Pfam" id="PF00401">
    <property type="entry name" value="ATP-synt_DE"/>
    <property type="match status" value="1"/>
</dbReference>
<dbReference type="AlphaFoldDB" id="A0A134AAY8"/>
<accession>A0A134AAY8</accession>
<dbReference type="Pfam" id="PF02823">
    <property type="entry name" value="ATP-synt_DE_N"/>
    <property type="match status" value="1"/>
</dbReference>
<dbReference type="SUPFAM" id="SSF46604">
    <property type="entry name" value="Epsilon subunit of F1F0-ATP synthase C-terminal domain"/>
    <property type="match status" value="1"/>
</dbReference>
<keyword evidence="7 8" id="KW-0066">ATP synthesis</keyword>
<evidence type="ECO:0000256" key="4">
    <source>
        <dbReference type="ARBA" id="ARBA00023065"/>
    </source>
</evidence>
<dbReference type="HAMAP" id="MF_00530">
    <property type="entry name" value="ATP_synth_epsil_bac"/>
    <property type="match status" value="1"/>
</dbReference>
<evidence type="ECO:0000256" key="2">
    <source>
        <dbReference type="ARBA" id="ARBA00005712"/>
    </source>
</evidence>
<keyword evidence="3 8" id="KW-0813">Transport</keyword>